<name>A0AAP0KY35_9MAGN</name>
<dbReference type="AlphaFoldDB" id="A0AAP0KY35"/>
<proteinExistence type="predicted"/>
<evidence type="ECO:0000313" key="2">
    <source>
        <dbReference type="Proteomes" id="UP001420932"/>
    </source>
</evidence>
<dbReference type="Proteomes" id="UP001420932">
    <property type="component" value="Unassembled WGS sequence"/>
</dbReference>
<comment type="caution">
    <text evidence="1">The sequence shown here is derived from an EMBL/GenBank/DDBJ whole genome shotgun (WGS) entry which is preliminary data.</text>
</comment>
<gene>
    <name evidence="1" type="ORF">Syun_007243</name>
</gene>
<protein>
    <submittedName>
        <fullName evidence="1">Uncharacterized protein</fullName>
    </submittedName>
</protein>
<sequence>MAMKVTMRRDYDFVIGVAVGTMIEPPHKPLNQSSFTNRVTSTATWAINNPLPHRQIRFESQNPM</sequence>
<reference evidence="1 2" key="1">
    <citation type="submission" date="2024-01" db="EMBL/GenBank/DDBJ databases">
        <title>Genome assemblies of Stephania.</title>
        <authorList>
            <person name="Yang L."/>
        </authorList>
    </citation>
    <scope>NUCLEOTIDE SEQUENCE [LARGE SCALE GENOMIC DNA]</scope>
    <source>
        <strain evidence="1">YNDBR</strain>
        <tissue evidence="1">Leaf</tissue>
    </source>
</reference>
<accession>A0AAP0KY35</accession>
<dbReference type="EMBL" id="JBBNAF010000003">
    <property type="protein sequence ID" value="KAK9160902.1"/>
    <property type="molecule type" value="Genomic_DNA"/>
</dbReference>
<keyword evidence="2" id="KW-1185">Reference proteome</keyword>
<organism evidence="1 2">
    <name type="scientific">Stephania yunnanensis</name>
    <dbReference type="NCBI Taxonomy" id="152371"/>
    <lineage>
        <taxon>Eukaryota</taxon>
        <taxon>Viridiplantae</taxon>
        <taxon>Streptophyta</taxon>
        <taxon>Embryophyta</taxon>
        <taxon>Tracheophyta</taxon>
        <taxon>Spermatophyta</taxon>
        <taxon>Magnoliopsida</taxon>
        <taxon>Ranunculales</taxon>
        <taxon>Menispermaceae</taxon>
        <taxon>Menispermoideae</taxon>
        <taxon>Cissampelideae</taxon>
        <taxon>Stephania</taxon>
    </lineage>
</organism>
<evidence type="ECO:0000313" key="1">
    <source>
        <dbReference type="EMBL" id="KAK9160902.1"/>
    </source>
</evidence>